<dbReference type="Proteomes" id="UP000663840">
    <property type="component" value="Unassembled WGS sequence"/>
</dbReference>
<proteinExistence type="predicted"/>
<feature type="compositionally biased region" description="Pro residues" evidence="1">
    <location>
        <begin position="17"/>
        <end position="43"/>
    </location>
</feature>
<accession>A0A8H3GL96</accession>
<dbReference type="InterPro" id="IPR011990">
    <property type="entry name" value="TPR-like_helical_dom_sf"/>
</dbReference>
<feature type="region of interest" description="Disordered" evidence="1">
    <location>
        <begin position="1"/>
        <end position="180"/>
    </location>
</feature>
<reference evidence="2" key="1">
    <citation type="submission" date="2021-01" db="EMBL/GenBank/DDBJ databases">
        <authorList>
            <person name="Kaushik A."/>
        </authorList>
    </citation>
    <scope>NUCLEOTIDE SEQUENCE</scope>
    <source>
        <strain evidence="2">AG1-1A</strain>
    </source>
</reference>
<sequence length="634" mass="69032">MSGGARFSFMDDEEVPETPPPQTPMPGEFPFPLPSPTPSPGPATPSEGASRSETPIQNLPVASPDPSSISDALVDENGLDADVADPNSENITQDVPTDVVPVPSAEGSADNSQSASPVSTPGIEGPSHVLGAAGSEASVATQTSETPNREETPILEPGTTVYDMTPGATDTRTPTPTPRIPIHVLQDLRPLENRAPSRSSRIHLPDLAEMLPEERAAITANEFLSSGDLEAAHQAITDLKELLSQGSNLPLSTKAQAAETLGAVLSQRFEHYGDVDDMEEAVEAQLKLASFSLESSDPELKIKSHGGLGRTLAAQFEHTADPDYAELAINHLNQALELTPPGHSDRPKVLADFARIELAQYARSDDRSSLEQALARCEEALDSVPTNAPERTPLSGLLGGALLSRFDRTHSAEDVTRAVEFLGFAVEHTPEESPERPKRMRSYGDAIMMRAMVQNDMNSLNTAINIQEMALRLLTTEHAAYPATTGSLAKAFHIRYRATGDIHDLDKAIDYLKVTVEYTPFTDPDHARITDLLGKSFMAKYRTAVQPPRTQYLNYAVELHRQAVALTPSDHRRYAGRLESLGKAYSKRYRSQLRRQNAQQSDLDAAERCLREVIERDPSRIEDMLRELGNLGLH</sequence>
<protein>
    <submittedName>
        <fullName evidence="2">Uncharacterized protein</fullName>
    </submittedName>
</protein>
<dbReference type="SUPFAM" id="SSF48452">
    <property type="entry name" value="TPR-like"/>
    <property type="match status" value="1"/>
</dbReference>
<dbReference type="Gene3D" id="1.25.40.10">
    <property type="entry name" value="Tetratricopeptide repeat domain"/>
    <property type="match status" value="2"/>
</dbReference>
<name>A0A8H3GL96_9AGAM</name>
<feature type="compositionally biased region" description="Polar residues" evidence="1">
    <location>
        <begin position="109"/>
        <end position="119"/>
    </location>
</feature>
<evidence type="ECO:0000313" key="3">
    <source>
        <dbReference type="Proteomes" id="UP000663840"/>
    </source>
</evidence>
<feature type="compositionally biased region" description="Acidic residues" evidence="1">
    <location>
        <begin position="73"/>
        <end position="83"/>
    </location>
</feature>
<organism evidence="2 3">
    <name type="scientific">Rhizoctonia solani</name>
    <dbReference type="NCBI Taxonomy" id="456999"/>
    <lineage>
        <taxon>Eukaryota</taxon>
        <taxon>Fungi</taxon>
        <taxon>Dikarya</taxon>
        <taxon>Basidiomycota</taxon>
        <taxon>Agaricomycotina</taxon>
        <taxon>Agaricomycetes</taxon>
        <taxon>Cantharellales</taxon>
        <taxon>Ceratobasidiaceae</taxon>
        <taxon>Rhizoctonia</taxon>
    </lineage>
</organism>
<evidence type="ECO:0000313" key="2">
    <source>
        <dbReference type="EMBL" id="CAE6459965.1"/>
    </source>
</evidence>
<evidence type="ECO:0000256" key="1">
    <source>
        <dbReference type="SAM" id="MobiDB-lite"/>
    </source>
</evidence>
<feature type="compositionally biased region" description="Low complexity" evidence="1">
    <location>
        <begin position="94"/>
        <end position="103"/>
    </location>
</feature>
<dbReference type="AlphaFoldDB" id="A0A8H3GL96"/>
<dbReference type="EMBL" id="CAJMWR010003445">
    <property type="protein sequence ID" value="CAE6459965.1"/>
    <property type="molecule type" value="Genomic_DNA"/>
</dbReference>
<comment type="caution">
    <text evidence="2">The sequence shown here is derived from an EMBL/GenBank/DDBJ whole genome shotgun (WGS) entry which is preliminary data.</text>
</comment>
<gene>
    <name evidence="2" type="ORF">RDB_LOCUS101503</name>
</gene>